<dbReference type="AlphaFoldDB" id="A0A244CMA0"/>
<protein>
    <recommendedName>
        <fullName evidence="4">Methyltransferase type 11 domain-containing protein</fullName>
    </recommendedName>
</protein>
<dbReference type="InterPro" id="IPR051052">
    <property type="entry name" value="Diverse_substrate_MTase"/>
</dbReference>
<dbReference type="InterPro" id="IPR029063">
    <property type="entry name" value="SAM-dependent_MTases_sf"/>
</dbReference>
<evidence type="ECO:0000256" key="2">
    <source>
        <dbReference type="ARBA" id="ARBA00022603"/>
    </source>
</evidence>
<keyword evidence="6" id="KW-1185">Reference proteome</keyword>
<evidence type="ECO:0000256" key="3">
    <source>
        <dbReference type="ARBA" id="ARBA00022679"/>
    </source>
</evidence>
<dbReference type="InterPro" id="IPR013216">
    <property type="entry name" value="Methyltransf_11"/>
</dbReference>
<gene>
    <name evidence="5" type="ORF">B1199_15415</name>
</gene>
<evidence type="ECO:0000259" key="4">
    <source>
        <dbReference type="Pfam" id="PF08241"/>
    </source>
</evidence>
<evidence type="ECO:0000313" key="5">
    <source>
        <dbReference type="EMBL" id="OUL56761.1"/>
    </source>
</evidence>
<dbReference type="EMBL" id="MWPV01000005">
    <property type="protein sequence ID" value="OUL56761.1"/>
    <property type="molecule type" value="Genomic_DNA"/>
</dbReference>
<dbReference type="SUPFAM" id="SSF53335">
    <property type="entry name" value="S-adenosyl-L-methionine-dependent methyltransferases"/>
    <property type="match status" value="1"/>
</dbReference>
<keyword evidence="2" id="KW-0489">Methyltransferase</keyword>
<dbReference type="RefSeq" id="WP_086745015.1">
    <property type="nucleotide sequence ID" value="NZ_MWPV01000005.1"/>
</dbReference>
<dbReference type="Proteomes" id="UP000194841">
    <property type="component" value="Unassembled WGS sequence"/>
</dbReference>
<dbReference type="Gene3D" id="3.40.50.150">
    <property type="entry name" value="Vaccinia Virus protein VP39"/>
    <property type="match status" value="1"/>
</dbReference>
<accession>A0A244CMA0</accession>
<dbReference type="GO" id="GO:0008757">
    <property type="term" value="F:S-adenosylmethionine-dependent methyltransferase activity"/>
    <property type="evidence" value="ECO:0007669"/>
    <property type="project" value="InterPro"/>
</dbReference>
<dbReference type="PANTHER" id="PTHR44942:SF4">
    <property type="entry name" value="METHYLTRANSFERASE TYPE 11 DOMAIN-CONTAINING PROTEIN"/>
    <property type="match status" value="1"/>
</dbReference>
<evidence type="ECO:0000256" key="1">
    <source>
        <dbReference type="ARBA" id="ARBA00008361"/>
    </source>
</evidence>
<sequence length="258" mass="28771">MSAVVINTQKLKAQTQLKFSNAAANYAHNAQVQQQSSQQLFEFVQSHPTGICLDLGSGPGVNCDMLRTYFPHVIAMDLSFNMLSTFEQGIEVTRCCADMDSLPFQSSSLEAVFSNFASQWSSDFSSLINELYRVLKPGGRVYLTNVLSGSLDEIRMAWQAIDSEPHINEFLSVEHFYAIAEQSAFNVKHLDHQVHQQYFVRPIDALRSIKAIGANTKLSHASSGLMGKQQYQNLLQAYPATDRGCAVSYHVGYMVLEK</sequence>
<name>A0A244CMA0_PSEDV</name>
<dbReference type="CDD" id="cd02440">
    <property type="entry name" value="AdoMet_MTases"/>
    <property type="match status" value="1"/>
</dbReference>
<dbReference type="OrthoDB" id="9760689at2"/>
<dbReference type="Pfam" id="PF08241">
    <property type="entry name" value="Methyltransf_11"/>
    <property type="match status" value="1"/>
</dbReference>
<dbReference type="PANTHER" id="PTHR44942">
    <property type="entry name" value="METHYLTRANSF_11 DOMAIN-CONTAINING PROTEIN"/>
    <property type="match status" value="1"/>
</dbReference>
<reference evidence="5 6" key="1">
    <citation type="submission" date="2017-02" db="EMBL/GenBank/DDBJ databases">
        <title>Pseudoalteromonas ulvae TC14 Genome.</title>
        <authorList>
            <person name="Molmeret M."/>
        </authorList>
    </citation>
    <scope>NUCLEOTIDE SEQUENCE [LARGE SCALE GENOMIC DNA]</scope>
    <source>
        <strain evidence="5">TC14</strain>
    </source>
</reference>
<proteinExistence type="inferred from homology"/>
<comment type="caution">
    <text evidence="5">The sequence shown here is derived from an EMBL/GenBank/DDBJ whole genome shotgun (WGS) entry which is preliminary data.</text>
</comment>
<organism evidence="5 6">
    <name type="scientific">Pseudoalteromonas ulvae</name>
    <dbReference type="NCBI Taxonomy" id="107327"/>
    <lineage>
        <taxon>Bacteria</taxon>
        <taxon>Pseudomonadati</taxon>
        <taxon>Pseudomonadota</taxon>
        <taxon>Gammaproteobacteria</taxon>
        <taxon>Alteromonadales</taxon>
        <taxon>Pseudoalteromonadaceae</taxon>
        <taxon>Pseudoalteromonas</taxon>
    </lineage>
</organism>
<evidence type="ECO:0000313" key="6">
    <source>
        <dbReference type="Proteomes" id="UP000194841"/>
    </source>
</evidence>
<keyword evidence="3" id="KW-0808">Transferase</keyword>
<feature type="domain" description="Methyltransferase type 11" evidence="4">
    <location>
        <begin position="53"/>
        <end position="142"/>
    </location>
</feature>
<dbReference type="GO" id="GO:0032259">
    <property type="term" value="P:methylation"/>
    <property type="evidence" value="ECO:0007669"/>
    <property type="project" value="UniProtKB-KW"/>
</dbReference>
<comment type="similarity">
    <text evidence="1">Belongs to the methyltransferase superfamily.</text>
</comment>